<dbReference type="Pfam" id="PF19579">
    <property type="entry name" value="FtsL_2"/>
    <property type="match status" value="1"/>
</dbReference>
<dbReference type="Proteomes" id="UP000178349">
    <property type="component" value="Unassembled WGS sequence"/>
</dbReference>
<evidence type="ECO:0008006" key="4">
    <source>
        <dbReference type="Google" id="ProtNLM"/>
    </source>
</evidence>
<dbReference type="InterPro" id="IPR045755">
    <property type="entry name" value="FtsL-like"/>
</dbReference>
<dbReference type="AlphaFoldDB" id="A0A1F6NMV3"/>
<sequence length="114" mass="13027">MNSYIERKQTLLQKKEALNKLLFSTSFRMSLGVFVILFGILYILKTTSVSTKGYTISDLEHTVSTLEYENRKMDVQIAKLKSMQSLQERISDTDLVAVTDVEYLQVLDGAVARR</sequence>
<keyword evidence="1" id="KW-1133">Transmembrane helix</keyword>
<keyword evidence="1" id="KW-0472">Membrane</keyword>
<dbReference type="EMBL" id="MFQW01000048">
    <property type="protein sequence ID" value="OGH85100.1"/>
    <property type="molecule type" value="Genomic_DNA"/>
</dbReference>
<keyword evidence="1" id="KW-0812">Transmembrane</keyword>
<reference evidence="2 3" key="1">
    <citation type="journal article" date="2016" name="Nat. Commun.">
        <title>Thousands of microbial genomes shed light on interconnected biogeochemical processes in an aquifer system.</title>
        <authorList>
            <person name="Anantharaman K."/>
            <person name="Brown C.T."/>
            <person name="Hug L.A."/>
            <person name="Sharon I."/>
            <person name="Castelle C.J."/>
            <person name="Probst A.J."/>
            <person name="Thomas B.C."/>
            <person name="Singh A."/>
            <person name="Wilkins M.J."/>
            <person name="Karaoz U."/>
            <person name="Brodie E.L."/>
            <person name="Williams K.H."/>
            <person name="Hubbard S.S."/>
            <person name="Banfield J.F."/>
        </authorList>
    </citation>
    <scope>NUCLEOTIDE SEQUENCE [LARGE SCALE GENOMIC DNA]</scope>
</reference>
<accession>A0A1F6NMV3</accession>
<protein>
    <recommendedName>
        <fullName evidence="4">Cell division protein FtsL</fullName>
    </recommendedName>
</protein>
<evidence type="ECO:0000256" key="1">
    <source>
        <dbReference type="SAM" id="Phobius"/>
    </source>
</evidence>
<evidence type="ECO:0000313" key="2">
    <source>
        <dbReference type="EMBL" id="OGH85100.1"/>
    </source>
</evidence>
<evidence type="ECO:0000313" key="3">
    <source>
        <dbReference type="Proteomes" id="UP000178349"/>
    </source>
</evidence>
<gene>
    <name evidence="2" type="ORF">A2493_00915</name>
</gene>
<feature type="transmembrane region" description="Helical" evidence="1">
    <location>
        <begin position="21"/>
        <end position="44"/>
    </location>
</feature>
<organism evidence="2 3">
    <name type="scientific">Candidatus Magasanikbacteria bacterium RIFOXYC12_FULL_33_11</name>
    <dbReference type="NCBI Taxonomy" id="1798701"/>
    <lineage>
        <taxon>Bacteria</taxon>
        <taxon>Candidatus Magasanikiibacteriota</taxon>
    </lineage>
</organism>
<name>A0A1F6NMV3_9BACT</name>
<comment type="caution">
    <text evidence="2">The sequence shown here is derived from an EMBL/GenBank/DDBJ whole genome shotgun (WGS) entry which is preliminary data.</text>
</comment>
<proteinExistence type="predicted"/>